<dbReference type="AlphaFoldDB" id="A0A8J2P8Q1"/>
<proteinExistence type="predicted"/>
<dbReference type="Proteomes" id="UP000708208">
    <property type="component" value="Unassembled WGS sequence"/>
</dbReference>
<evidence type="ECO:0000313" key="2">
    <source>
        <dbReference type="EMBL" id="CAG7730307.1"/>
    </source>
</evidence>
<organism evidence="2 3">
    <name type="scientific">Allacma fusca</name>
    <dbReference type="NCBI Taxonomy" id="39272"/>
    <lineage>
        <taxon>Eukaryota</taxon>
        <taxon>Metazoa</taxon>
        <taxon>Ecdysozoa</taxon>
        <taxon>Arthropoda</taxon>
        <taxon>Hexapoda</taxon>
        <taxon>Collembola</taxon>
        <taxon>Symphypleona</taxon>
        <taxon>Sminthuridae</taxon>
        <taxon>Allacma</taxon>
    </lineage>
</organism>
<sequence>MHTAQDTQRPQQLQGKESTSKQSGRLPDGHPPPLCLQIFIIDRLKTAADFQKQ</sequence>
<evidence type="ECO:0000313" key="3">
    <source>
        <dbReference type="Proteomes" id="UP000708208"/>
    </source>
</evidence>
<feature type="non-terminal residue" evidence="2">
    <location>
        <position position="53"/>
    </location>
</feature>
<feature type="region of interest" description="Disordered" evidence="1">
    <location>
        <begin position="1"/>
        <end position="34"/>
    </location>
</feature>
<feature type="compositionally biased region" description="Polar residues" evidence="1">
    <location>
        <begin position="1"/>
        <end position="23"/>
    </location>
</feature>
<keyword evidence="3" id="KW-1185">Reference proteome</keyword>
<name>A0A8J2P8Q1_9HEXA</name>
<accession>A0A8J2P8Q1</accession>
<dbReference type="EMBL" id="CAJVCH010192228">
    <property type="protein sequence ID" value="CAG7730307.1"/>
    <property type="molecule type" value="Genomic_DNA"/>
</dbReference>
<protein>
    <submittedName>
        <fullName evidence="2">Uncharacterized protein</fullName>
    </submittedName>
</protein>
<gene>
    <name evidence="2" type="ORF">AFUS01_LOCUS18961</name>
</gene>
<reference evidence="2" key="1">
    <citation type="submission" date="2021-06" db="EMBL/GenBank/DDBJ databases">
        <authorList>
            <person name="Hodson N. C."/>
            <person name="Mongue J. A."/>
            <person name="Jaron S. K."/>
        </authorList>
    </citation>
    <scope>NUCLEOTIDE SEQUENCE</scope>
</reference>
<comment type="caution">
    <text evidence="2">The sequence shown here is derived from an EMBL/GenBank/DDBJ whole genome shotgun (WGS) entry which is preliminary data.</text>
</comment>
<evidence type="ECO:0000256" key="1">
    <source>
        <dbReference type="SAM" id="MobiDB-lite"/>
    </source>
</evidence>